<accession>A0A085WGR9</accession>
<evidence type="ECO:0000313" key="2">
    <source>
        <dbReference type="Proteomes" id="UP000028725"/>
    </source>
</evidence>
<dbReference type="STRING" id="394096.DB31_9096"/>
<gene>
    <name evidence="1" type="ORF">DB31_9096</name>
</gene>
<proteinExistence type="predicted"/>
<protein>
    <recommendedName>
        <fullName evidence="3">Lipoprotein</fullName>
    </recommendedName>
</protein>
<name>A0A085WGR9_9BACT</name>
<evidence type="ECO:0000313" key="1">
    <source>
        <dbReference type="EMBL" id="KFE66882.1"/>
    </source>
</evidence>
<reference evidence="1 2" key="1">
    <citation type="submission" date="2014-04" db="EMBL/GenBank/DDBJ databases">
        <title>Genome assembly of Hyalangium minutum DSM 14724.</title>
        <authorList>
            <person name="Sharma G."/>
            <person name="Subramanian S."/>
        </authorList>
    </citation>
    <scope>NUCLEOTIDE SEQUENCE [LARGE SCALE GENOMIC DNA]</scope>
    <source>
        <strain evidence="1 2">DSM 14724</strain>
    </source>
</reference>
<comment type="caution">
    <text evidence="1">The sequence shown here is derived from an EMBL/GenBank/DDBJ whole genome shotgun (WGS) entry which is preliminary data.</text>
</comment>
<dbReference type="AlphaFoldDB" id="A0A085WGR9"/>
<evidence type="ECO:0008006" key="3">
    <source>
        <dbReference type="Google" id="ProtNLM"/>
    </source>
</evidence>
<dbReference type="Gene3D" id="2.40.360.20">
    <property type="match status" value="1"/>
</dbReference>
<sequence length="193" mass="21268">MVGGLVLVTLALGWGGCASTPAPVEEKPRDSAHLSDYYPLAVGNRWSYRVNGRGDKNVDVKILKEEEGFFHDSQGGQLMVDSFGIRDQKRYLLRGPVEPGRSWSNVVSVSSTERYEIVQAGIPCEAPAGTFQDCVRVEARNRVDQETTLVNTFTFAPGVGLVRIQVDAERGGRRIPQTWLELTSYQVQKPGQG</sequence>
<organism evidence="1 2">
    <name type="scientific">Hyalangium minutum</name>
    <dbReference type="NCBI Taxonomy" id="394096"/>
    <lineage>
        <taxon>Bacteria</taxon>
        <taxon>Pseudomonadati</taxon>
        <taxon>Myxococcota</taxon>
        <taxon>Myxococcia</taxon>
        <taxon>Myxococcales</taxon>
        <taxon>Cystobacterineae</taxon>
        <taxon>Archangiaceae</taxon>
        <taxon>Hyalangium</taxon>
    </lineage>
</organism>
<dbReference type="EMBL" id="JMCB01000009">
    <property type="protein sequence ID" value="KFE66882.1"/>
    <property type="molecule type" value="Genomic_DNA"/>
</dbReference>
<dbReference type="Proteomes" id="UP000028725">
    <property type="component" value="Unassembled WGS sequence"/>
</dbReference>
<dbReference type="PATRIC" id="fig|394096.3.peg.5123"/>
<keyword evidence="2" id="KW-1185">Reference proteome</keyword>